<dbReference type="InterPro" id="IPR011101">
    <property type="entry name" value="DUF5131"/>
</dbReference>
<feature type="region of interest" description="Disordered" evidence="1">
    <location>
        <begin position="310"/>
        <end position="333"/>
    </location>
</feature>
<evidence type="ECO:0000313" key="3">
    <source>
        <dbReference type="Proteomes" id="UP001500689"/>
    </source>
</evidence>
<evidence type="ECO:0000313" key="2">
    <source>
        <dbReference type="EMBL" id="GAA3554462.1"/>
    </source>
</evidence>
<name>A0ABP6WPJ8_9PSEU</name>
<reference evidence="3" key="1">
    <citation type="journal article" date="2019" name="Int. J. Syst. Evol. Microbiol.">
        <title>The Global Catalogue of Microorganisms (GCM) 10K type strain sequencing project: providing services to taxonomists for standard genome sequencing and annotation.</title>
        <authorList>
            <consortium name="The Broad Institute Genomics Platform"/>
            <consortium name="The Broad Institute Genome Sequencing Center for Infectious Disease"/>
            <person name="Wu L."/>
            <person name="Ma J."/>
        </authorList>
    </citation>
    <scope>NUCLEOTIDE SEQUENCE [LARGE SCALE GENOMIC DNA]</scope>
    <source>
        <strain evidence="3">JCM 16898</strain>
    </source>
</reference>
<feature type="compositionally biased region" description="Basic and acidic residues" evidence="1">
    <location>
        <begin position="315"/>
        <end position="333"/>
    </location>
</feature>
<dbReference type="EMBL" id="BAAAZN010000008">
    <property type="protein sequence ID" value="GAA3554462.1"/>
    <property type="molecule type" value="Genomic_DNA"/>
</dbReference>
<sequence>MSTTTSIEWTDASWNPVTGCSEVSEGCEHCYAKTFAERWRDTSGHYFASGFDVRLRRDKLAAPLRWRTPRRVFVNSMSDLFHTDVPDEYIAEVFAVMAACPQHTFQLLTKRPGRMRSLLLNDAFADRAMDRSLVITPVAAGERPHGDTWPLPNLWVGVSVENQRWADVRLPVLAGTPAAIRWVSAEPLLGPVNLSPWLGDGFDADGTPAGWRSTLDWVVAGGESGYGARPMHPGWARSLRDQCAASRVPFLFKQRGAWTWDARYGNPDGTGSDPWADRDPDAYVTRLDGRTADVRTAMAEGGDWHGVYRVGKGRAGRDLDGTIHDDFPAPDPR</sequence>
<comment type="caution">
    <text evidence="2">The sequence shown here is derived from an EMBL/GenBank/DDBJ whole genome shotgun (WGS) entry which is preliminary data.</text>
</comment>
<evidence type="ECO:0000256" key="1">
    <source>
        <dbReference type="SAM" id="MobiDB-lite"/>
    </source>
</evidence>
<proteinExistence type="predicted"/>
<organism evidence="2 3">
    <name type="scientific">Amycolatopsis ultiminotia</name>
    <dbReference type="NCBI Taxonomy" id="543629"/>
    <lineage>
        <taxon>Bacteria</taxon>
        <taxon>Bacillati</taxon>
        <taxon>Actinomycetota</taxon>
        <taxon>Actinomycetes</taxon>
        <taxon>Pseudonocardiales</taxon>
        <taxon>Pseudonocardiaceae</taxon>
        <taxon>Amycolatopsis</taxon>
    </lineage>
</organism>
<dbReference type="Proteomes" id="UP001500689">
    <property type="component" value="Unassembled WGS sequence"/>
</dbReference>
<dbReference type="Pfam" id="PF07505">
    <property type="entry name" value="DUF5131"/>
    <property type="match status" value="1"/>
</dbReference>
<protein>
    <submittedName>
        <fullName evidence="2">Phage Gp37/Gp68 family protein</fullName>
    </submittedName>
</protein>
<accession>A0ABP6WPJ8</accession>
<keyword evidence="3" id="KW-1185">Reference proteome</keyword>
<gene>
    <name evidence="2" type="ORF">GCM10022222_42620</name>
</gene>
<dbReference type="RefSeq" id="WP_344862393.1">
    <property type="nucleotide sequence ID" value="NZ_BAAAZN010000008.1"/>
</dbReference>